<dbReference type="PROSITE" id="PS50181">
    <property type="entry name" value="FBOX"/>
    <property type="match status" value="1"/>
</dbReference>
<name>A0A7J0D9N9_9ERIC</name>
<dbReference type="Pfam" id="PF07734">
    <property type="entry name" value="FBA_1"/>
    <property type="match status" value="1"/>
</dbReference>
<evidence type="ECO:0000313" key="2">
    <source>
        <dbReference type="EMBL" id="GFS30487.1"/>
    </source>
</evidence>
<dbReference type="PANTHER" id="PTHR31672">
    <property type="entry name" value="BNACNNG10540D PROTEIN"/>
    <property type="match status" value="1"/>
</dbReference>
<dbReference type="CDD" id="cd22157">
    <property type="entry name" value="F-box_AtFBW1-like"/>
    <property type="match status" value="1"/>
</dbReference>
<sequence>MAIEQELPQDLLMEILSRLPVKSLLRLKSVSKYWFSLIQNPSFIHLHHNCSKKKDCLVVMRHRNDCDGNLILSSVPDKTPTHDLFESFEGLNLKDVNLIASSNGLFFLAHFYKPKFVICNPATKEFRILPDPFHHARHTSHLGFVFDPNTKDYKVVRVATLYESDLTPYDAYDSPYVASDKDLLQEIPIDEKVHRYDLSTDCWRKVDAGVPKYLPSVSSYHFRNSLNGVFYWLYPCDYPMIIGFRVLDELFEEMPMLDISWLDCFPCTLCTMNDSLALVVQMCRIEPAEEFFDFWEKKEEDMSSSNWLLKGLDNLCSGTLKF</sequence>
<keyword evidence="3" id="KW-1185">Reference proteome</keyword>
<dbReference type="SUPFAM" id="SSF81383">
    <property type="entry name" value="F-box domain"/>
    <property type="match status" value="1"/>
</dbReference>
<accession>A0A7J0D9N9</accession>
<dbReference type="Gene3D" id="1.20.1280.50">
    <property type="match status" value="1"/>
</dbReference>
<dbReference type="SMART" id="SM00256">
    <property type="entry name" value="FBOX"/>
    <property type="match status" value="1"/>
</dbReference>
<feature type="domain" description="F-box" evidence="1">
    <location>
        <begin position="1"/>
        <end position="46"/>
    </location>
</feature>
<dbReference type="OrthoDB" id="1867629at2759"/>
<reference evidence="3" key="1">
    <citation type="submission" date="2019-07" db="EMBL/GenBank/DDBJ databases">
        <title>De Novo Assembly of kiwifruit Actinidia rufa.</title>
        <authorList>
            <person name="Sugita-Konishi S."/>
            <person name="Sato K."/>
            <person name="Mori E."/>
            <person name="Abe Y."/>
            <person name="Kisaki G."/>
            <person name="Hamano K."/>
            <person name="Suezawa K."/>
            <person name="Otani M."/>
            <person name="Fukuda T."/>
            <person name="Manabe T."/>
            <person name="Gomi K."/>
            <person name="Tabuchi M."/>
            <person name="Akimitsu K."/>
            <person name="Kataoka I."/>
        </authorList>
    </citation>
    <scope>NUCLEOTIDE SEQUENCE [LARGE SCALE GENOMIC DNA]</scope>
    <source>
        <strain evidence="3">cv. Fuchu</strain>
    </source>
</reference>
<evidence type="ECO:0000313" key="3">
    <source>
        <dbReference type="Proteomes" id="UP000585474"/>
    </source>
</evidence>
<dbReference type="Pfam" id="PF00646">
    <property type="entry name" value="F-box"/>
    <property type="match status" value="1"/>
</dbReference>
<comment type="caution">
    <text evidence="2">The sequence shown here is derived from an EMBL/GenBank/DDBJ whole genome shotgun (WGS) entry which is preliminary data.</text>
</comment>
<dbReference type="EMBL" id="BJWL01000124">
    <property type="protein sequence ID" value="GFS30487.1"/>
    <property type="molecule type" value="Genomic_DNA"/>
</dbReference>
<protein>
    <recommendedName>
        <fullName evidence="1">F-box domain-containing protein</fullName>
    </recommendedName>
</protein>
<gene>
    <name evidence="2" type="ORF">Acr_00g0012160</name>
</gene>
<dbReference type="Proteomes" id="UP000585474">
    <property type="component" value="Unassembled WGS sequence"/>
</dbReference>
<evidence type="ECO:0000259" key="1">
    <source>
        <dbReference type="PROSITE" id="PS50181"/>
    </source>
</evidence>
<dbReference type="InterPro" id="IPR050796">
    <property type="entry name" value="SCF_F-box_component"/>
</dbReference>
<dbReference type="NCBIfam" id="TIGR01640">
    <property type="entry name" value="F_box_assoc_1"/>
    <property type="match status" value="1"/>
</dbReference>
<dbReference type="InterPro" id="IPR036047">
    <property type="entry name" value="F-box-like_dom_sf"/>
</dbReference>
<dbReference type="InterPro" id="IPR001810">
    <property type="entry name" value="F-box_dom"/>
</dbReference>
<dbReference type="InterPro" id="IPR017451">
    <property type="entry name" value="F-box-assoc_interact_dom"/>
</dbReference>
<dbReference type="InterPro" id="IPR006527">
    <property type="entry name" value="F-box-assoc_dom_typ1"/>
</dbReference>
<proteinExistence type="predicted"/>
<organism evidence="2 3">
    <name type="scientific">Actinidia rufa</name>
    <dbReference type="NCBI Taxonomy" id="165716"/>
    <lineage>
        <taxon>Eukaryota</taxon>
        <taxon>Viridiplantae</taxon>
        <taxon>Streptophyta</taxon>
        <taxon>Embryophyta</taxon>
        <taxon>Tracheophyta</taxon>
        <taxon>Spermatophyta</taxon>
        <taxon>Magnoliopsida</taxon>
        <taxon>eudicotyledons</taxon>
        <taxon>Gunneridae</taxon>
        <taxon>Pentapetalae</taxon>
        <taxon>asterids</taxon>
        <taxon>Ericales</taxon>
        <taxon>Actinidiaceae</taxon>
        <taxon>Actinidia</taxon>
    </lineage>
</organism>
<dbReference type="PANTHER" id="PTHR31672:SF13">
    <property type="entry name" value="F-BOX PROTEIN CPR30-LIKE"/>
    <property type="match status" value="1"/>
</dbReference>
<dbReference type="AlphaFoldDB" id="A0A7J0D9N9"/>